<accession>C0GE81</accession>
<comment type="caution">
    <text evidence="1">The sequence shown here is derived from an EMBL/GenBank/DDBJ whole genome shotgun (WGS) entry which is preliminary data.</text>
</comment>
<dbReference type="Proteomes" id="UP000006443">
    <property type="component" value="Unassembled WGS sequence"/>
</dbReference>
<sequence>MNVNVQLQPQEESTHAQFSGPVYTTSGFQQKFGNKTFAIAVKTMIRIGERVKSKGGADYLQVAWVDGEKFWVIDDGINVTCLLPEEY</sequence>
<dbReference type="RefSeq" id="WP_008515083.1">
    <property type="nucleotide sequence ID" value="NZ_ACJM01000003.1"/>
</dbReference>
<organism evidence="1 2">
    <name type="scientific">Dethiobacter alkaliphilus AHT 1</name>
    <dbReference type="NCBI Taxonomy" id="555088"/>
    <lineage>
        <taxon>Bacteria</taxon>
        <taxon>Bacillati</taxon>
        <taxon>Bacillota</taxon>
        <taxon>Dethiobacteria</taxon>
        <taxon>Dethiobacterales</taxon>
        <taxon>Dethiobacteraceae</taxon>
        <taxon>Dethiobacter</taxon>
    </lineage>
</organism>
<keyword evidence="2" id="KW-1185">Reference proteome</keyword>
<dbReference type="AlphaFoldDB" id="C0GE81"/>
<dbReference type="EMBL" id="ACJM01000003">
    <property type="protein sequence ID" value="EEG78375.1"/>
    <property type="molecule type" value="Genomic_DNA"/>
</dbReference>
<dbReference type="OrthoDB" id="1756859at2"/>
<gene>
    <name evidence="1" type="ORF">DealDRAFT_0790</name>
</gene>
<name>C0GE81_DETAL</name>
<reference evidence="1 2" key="1">
    <citation type="submission" date="2009-02" db="EMBL/GenBank/DDBJ databases">
        <title>Sequencing of the draft genome and assembly of Dethiobacter alkaliphilus AHT 1.</title>
        <authorList>
            <consortium name="US DOE Joint Genome Institute (JGI-PGF)"/>
            <person name="Lucas S."/>
            <person name="Copeland A."/>
            <person name="Lapidus A."/>
            <person name="Glavina del Rio T."/>
            <person name="Dalin E."/>
            <person name="Tice H."/>
            <person name="Bruce D."/>
            <person name="Goodwin L."/>
            <person name="Pitluck S."/>
            <person name="Larimer F."/>
            <person name="Land M.L."/>
            <person name="Hauser L."/>
            <person name="Muyzer G."/>
        </authorList>
    </citation>
    <scope>NUCLEOTIDE SEQUENCE [LARGE SCALE GENOMIC DNA]</scope>
    <source>
        <strain evidence="1 2">AHT 1</strain>
    </source>
</reference>
<evidence type="ECO:0000313" key="1">
    <source>
        <dbReference type="EMBL" id="EEG78375.1"/>
    </source>
</evidence>
<evidence type="ECO:0000313" key="2">
    <source>
        <dbReference type="Proteomes" id="UP000006443"/>
    </source>
</evidence>
<dbReference type="STRING" id="555088.DealDRAFT_0790"/>
<protein>
    <submittedName>
        <fullName evidence="1">Uncharacterized protein</fullName>
    </submittedName>
</protein>
<proteinExistence type="predicted"/>